<accession>A0A1R2CHA3</accession>
<feature type="coiled-coil region" evidence="1">
    <location>
        <begin position="46"/>
        <end position="122"/>
    </location>
</feature>
<dbReference type="Proteomes" id="UP000187209">
    <property type="component" value="Unassembled WGS sequence"/>
</dbReference>
<dbReference type="AlphaFoldDB" id="A0A1R2CHA3"/>
<evidence type="ECO:0008006" key="4">
    <source>
        <dbReference type="Google" id="ProtNLM"/>
    </source>
</evidence>
<dbReference type="SUPFAM" id="SSF47473">
    <property type="entry name" value="EF-hand"/>
    <property type="match status" value="1"/>
</dbReference>
<dbReference type="InterPro" id="IPR011992">
    <property type="entry name" value="EF-hand-dom_pair"/>
</dbReference>
<dbReference type="EMBL" id="MPUH01000152">
    <property type="protein sequence ID" value="OMJ88387.1"/>
    <property type="molecule type" value="Genomic_DNA"/>
</dbReference>
<comment type="caution">
    <text evidence="2">The sequence shown here is derived from an EMBL/GenBank/DDBJ whole genome shotgun (WGS) entry which is preliminary data.</text>
</comment>
<keyword evidence="3" id="KW-1185">Reference proteome</keyword>
<evidence type="ECO:0000313" key="2">
    <source>
        <dbReference type="EMBL" id="OMJ88387.1"/>
    </source>
</evidence>
<proteinExistence type="predicted"/>
<reference evidence="2 3" key="1">
    <citation type="submission" date="2016-11" db="EMBL/GenBank/DDBJ databases">
        <title>The macronuclear genome of Stentor coeruleus: a giant cell with tiny introns.</title>
        <authorList>
            <person name="Slabodnick M."/>
            <person name="Ruby J.G."/>
            <person name="Reiff S.B."/>
            <person name="Swart E.C."/>
            <person name="Gosai S."/>
            <person name="Prabakaran S."/>
            <person name="Witkowska E."/>
            <person name="Larue G.E."/>
            <person name="Fisher S."/>
            <person name="Freeman R.M."/>
            <person name="Gunawardena J."/>
            <person name="Chu W."/>
            <person name="Stover N.A."/>
            <person name="Gregory B.D."/>
            <person name="Nowacki M."/>
            <person name="Derisi J."/>
            <person name="Roy S.W."/>
            <person name="Marshall W.F."/>
            <person name="Sood P."/>
        </authorList>
    </citation>
    <scope>NUCLEOTIDE SEQUENCE [LARGE SCALE GENOMIC DNA]</scope>
    <source>
        <strain evidence="2">WM001</strain>
    </source>
</reference>
<protein>
    <recommendedName>
        <fullName evidence="4">EF-hand domain-containing protein</fullName>
    </recommendedName>
</protein>
<evidence type="ECO:0000256" key="1">
    <source>
        <dbReference type="SAM" id="Coils"/>
    </source>
</evidence>
<evidence type="ECO:0000313" key="3">
    <source>
        <dbReference type="Proteomes" id="UP000187209"/>
    </source>
</evidence>
<sequence length="475" mass="56043">MERIRPFSSNPLKYKSRQNLASGARGIDMIIKTQTSPMKSSNYFSKEELYDQVYNLKKNLNVLNEENRHLKAKIIRLEKKKITSLLSPSKSIHTIFSSEPEKHKLLLRISELEFENKFLKDEVTKNKIMIDEFTNKPPPDFKKIYEKYAFQCLKIKKLKERQKLYMAQLGLDEENNEKEIDLSRKNSEKKISERKNSVQITSKDTEKFVQLFAKLYENSCVNHLEFDEIWCVMNPNSCESIGLQEFIRGMHGLGIENPQEEIELLFFMIACDKKVNQNAFEKALIKYKPAHVPSYSELKIALEHMYLHLQIQRIDLSSFLKLFTLDSYTYDELYTFFTSAPLQLDKKSAEKISRYLLISKAKVMKKDIQDKIKHFLKDWGVLSEEEEIKFDEKIKNTMKGSWEVFIKKCQSNDKGNREIITFSQFTKICKSIGFEFDVKFEKYLKILFYTDNYQLDTVPYVNFAIAYGPEKHVSR</sequence>
<name>A0A1R2CHA3_9CILI</name>
<keyword evidence="1" id="KW-0175">Coiled coil</keyword>
<organism evidence="2 3">
    <name type="scientific">Stentor coeruleus</name>
    <dbReference type="NCBI Taxonomy" id="5963"/>
    <lineage>
        <taxon>Eukaryota</taxon>
        <taxon>Sar</taxon>
        <taxon>Alveolata</taxon>
        <taxon>Ciliophora</taxon>
        <taxon>Postciliodesmatophora</taxon>
        <taxon>Heterotrichea</taxon>
        <taxon>Heterotrichida</taxon>
        <taxon>Stentoridae</taxon>
        <taxon>Stentor</taxon>
    </lineage>
</organism>
<gene>
    <name evidence="2" type="ORF">SteCoe_9709</name>
</gene>